<dbReference type="Proteomes" id="UP001153404">
    <property type="component" value="Unassembled WGS sequence"/>
</dbReference>
<feature type="transmembrane region" description="Helical" evidence="7">
    <location>
        <begin position="6"/>
        <end position="27"/>
    </location>
</feature>
<evidence type="ECO:0000256" key="4">
    <source>
        <dbReference type="ARBA" id="ARBA00022692"/>
    </source>
</evidence>
<name>A0A9X4QUF3_9BACL</name>
<sequence length="240" mass="26165">MIRNTVLISVYNLLFAFPIPIILAILFNELRSRKLRTIAQTISYMPHFISTVVIAGLVVNFLSPSTGIVNVLLEKLGIDSVYFLTKSEYFRTIFVAQGIWASAGFASIIYYSSLMSIDSAQYEAATIDGAGRFQQILRITLPSLMPTIGIMLLLNLGNLLNVGYEMIILLYQPITFETADVLGTYVYRVGTGASTGHGTAGTTPNFSMATAVGLFNGVISLILVLTANRISKKISDVSIM</sequence>
<dbReference type="SUPFAM" id="SSF161098">
    <property type="entry name" value="MetI-like"/>
    <property type="match status" value="1"/>
</dbReference>
<accession>A0A9X4QUF3</accession>
<dbReference type="EMBL" id="JAPDIA010000003">
    <property type="protein sequence ID" value="MDG0810417.1"/>
    <property type="molecule type" value="Genomic_DNA"/>
</dbReference>
<evidence type="ECO:0000313" key="9">
    <source>
        <dbReference type="EMBL" id="MDG0810417.1"/>
    </source>
</evidence>
<keyword evidence="4 7" id="KW-0812">Transmembrane</keyword>
<keyword evidence="3" id="KW-1003">Cell membrane</keyword>
<feature type="transmembrane region" description="Helical" evidence="7">
    <location>
        <begin position="206"/>
        <end position="225"/>
    </location>
</feature>
<reference evidence="9" key="1">
    <citation type="submission" date="2022-10" db="EMBL/GenBank/DDBJ databases">
        <title>Comparative genomic analysis of Cohnella hashimotonis sp. nov., isolated from the International Space Station.</title>
        <authorList>
            <person name="Simpson A."/>
            <person name="Venkateswaran K."/>
        </authorList>
    </citation>
    <scope>NUCLEOTIDE SEQUENCE</scope>
    <source>
        <strain evidence="9">DSM 28161</strain>
    </source>
</reference>
<dbReference type="InterPro" id="IPR050809">
    <property type="entry name" value="UgpAE/MalFG_permease"/>
</dbReference>
<keyword evidence="6 7" id="KW-0472">Membrane</keyword>
<evidence type="ECO:0000256" key="3">
    <source>
        <dbReference type="ARBA" id="ARBA00022475"/>
    </source>
</evidence>
<comment type="similarity">
    <text evidence="7">Belongs to the binding-protein-dependent transport system permease family.</text>
</comment>
<evidence type="ECO:0000256" key="7">
    <source>
        <dbReference type="RuleBase" id="RU363032"/>
    </source>
</evidence>
<evidence type="ECO:0000259" key="8">
    <source>
        <dbReference type="PROSITE" id="PS50928"/>
    </source>
</evidence>
<dbReference type="InterPro" id="IPR035906">
    <property type="entry name" value="MetI-like_sf"/>
</dbReference>
<dbReference type="GO" id="GO:0005886">
    <property type="term" value="C:plasma membrane"/>
    <property type="evidence" value="ECO:0007669"/>
    <property type="project" value="UniProtKB-SubCell"/>
</dbReference>
<dbReference type="GO" id="GO:0055085">
    <property type="term" value="P:transmembrane transport"/>
    <property type="evidence" value="ECO:0007669"/>
    <property type="project" value="InterPro"/>
</dbReference>
<keyword evidence="5 7" id="KW-1133">Transmembrane helix</keyword>
<evidence type="ECO:0000256" key="6">
    <source>
        <dbReference type="ARBA" id="ARBA00023136"/>
    </source>
</evidence>
<dbReference type="CDD" id="cd06261">
    <property type="entry name" value="TM_PBP2"/>
    <property type="match status" value="1"/>
</dbReference>
<keyword evidence="10" id="KW-1185">Reference proteome</keyword>
<keyword evidence="2 7" id="KW-0813">Transport</keyword>
<dbReference type="PANTHER" id="PTHR43227">
    <property type="entry name" value="BLL4140 PROTEIN"/>
    <property type="match status" value="1"/>
</dbReference>
<dbReference type="RefSeq" id="WP_277532240.1">
    <property type="nucleotide sequence ID" value="NZ_JAPDIA010000003.1"/>
</dbReference>
<dbReference type="Gene3D" id="1.10.3720.10">
    <property type="entry name" value="MetI-like"/>
    <property type="match status" value="1"/>
</dbReference>
<feature type="transmembrane region" description="Helical" evidence="7">
    <location>
        <begin position="93"/>
        <end position="115"/>
    </location>
</feature>
<organism evidence="9 10">
    <name type="scientific">Cohnella rhizosphaerae</name>
    <dbReference type="NCBI Taxonomy" id="1457232"/>
    <lineage>
        <taxon>Bacteria</taxon>
        <taxon>Bacillati</taxon>
        <taxon>Bacillota</taxon>
        <taxon>Bacilli</taxon>
        <taxon>Bacillales</taxon>
        <taxon>Paenibacillaceae</taxon>
        <taxon>Cohnella</taxon>
    </lineage>
</organism>
<evidence type="ECO:0000256" key="5">
    <source>
        <dbReference type="ARBA" id="ARBA00022989"/>
    </source>
</evidence>
<feature type="domain" description="ABC transmembrane type-1" evidence="8">
    <location>
        <begin position="2"/>
        <end position="227"/>
    </location>
</feature>
<protein>
    <submittedName>
        <fullName evidence="9">ABC transporter permease subunit</fullName>
    </submittedName>
</protein>
<dbReference type="AlphaFoldDB" id="A0A9X4QUF3"/>
<feature type="transmembrane region" description="Helical" evidence="7">
    <location>
        <begin position="48"/>
        <end position="73"/>
    </location>
</feature>
<proteinExistence type="inferred from homology"/>
<evidence type="ECO:0000313" key="10">
    <source>
        <dbReference type="Proteomes" id="UP001153404"/>
    </source>
</evidence>
<dbReference type="InterPro" id="IPR000515">
    <property type="entry name" value="MetI-like"/>
</dbReference>
<comment type="caution">
    <text evidence="9">The sequence shown here is derived from an EMBL/GenBank/DDBJ whole genome shotgun (WGS) entry which is preliminary data.</text>
</comment>
<evidence type="ECO:0000256" key="2">
    <source>
        <dbReference type="ARBA" id="ARBA00022448"/>
    </source>
</evidence>
<comment type="subcellular location">
    <subcellularLocation>
        <location evidence="1 7">Cell membrane</location>
        <topology evidence="1 7">Multi-pass membrane protein</topology>
    </subcellularLocation>
</comment>
<gene>
    <name evidence="9" type="ORF">OMP40_14440</name>
</gene>
<dbReference type="PROSITE" id="PS50928">
    <property type="entry name" value="ABC_TM1"/>
    <property type="match status" value="1"/>
</dbReference>
<dbReference type="PANTHER" id="PTHR43227:SF11">
    <property type="entry name" value="BLL4140 PROTEIN"/>
    <property type="match status" value="1"/>
</dbReference>
<dbReference type="Pfam" id="PF00528">
    <property type="entry name" value="BPD_transp_1"/>
    <property type="match status" value="1"/>
</dbReference>
<evidence type="ECO:0000256" key="1">
    <source>
        <dbReference type="ARBA" id="ARBA00004651"/>
    </source>
</evidence>